<feature type="compositionally biased region" description="Basic and acidic residues" evidence="4">
    <location>
        <begin position="313"/>
        <end position="340"/>
    </location>
</feature>
<feature type="compositionally biased region" description="Low complexity" evidence="4">
    <location>
        <begin position="210"/>
        <end position="219"/>
    </location>
</feature>
<dbReference type="Proteomes" id="UP001224890">
    <property type="component" value="Unassembled WGS sequence"/>
</dbReference>
<dbReference type="EMBL" id="JAHMHR010000008">
    <property type="protein sequence ID" value="KAK1689401.1"/>
    <property type="molecule type" value="Genomic_DNA"/>
</dbReference>
<keyword evidence="2" id="KW-0378">Hydrolase</keyword>
<evidence type="ECO:0000313" key="5">
    <source>
        <dbReference type="EMBL" id="KAK1689401.1"/>
    </source>
</evidence>
<comment type="caution">
    <text evidence="5">The sequence shown here is derived from an EMBL/GenBank/DDBJ whole genome shotgun (WGS) entry which is preliminary data.</text>
</comment>
<evidence type="ECO:0000256" key="1">
    <source>
        <dbReference type="ARBA" id="ARBA00022723"/>
    </source>
</evidence>
<organism evidence="5 6">
    <name type="scientific">Colletotrichum godetiae</name>
    <dbReference type="NCBI Taxonomy" id="1209918"/>
    <lineage>
        <taxon>Eukaryota</taxon>
        <taxon>Fungi</taxon>
        <taxon>Dikarya</taxon>
        <taxon>Ascomycota</taxon>
        <taxon>Pezizomycotina</taxon>
        <taxon>Sordariomycetes</taxon>
        <taxon>Hypocreomycetidae</taxon>
        <taxon>Glomerellales</taxon>
        <taxon>Glomerellaceae</taxon>
        <taxon>Colletotrichum</taxon>
        <taxon>Colletotrichum acutatum species complex</taxon>
    </lineage>
</organism>
<feature type="compositionally biased region" description="Basic and acidic residues" evidence="4">
    <location>
        <begin position="819"/>
        <end position="836"/>
    </location>
</feature>
<feature type="compositionally biased region" description="Basic and acidic residues" evidence="4">
    <location>
        <begin position="166"/>
        <end position="185"/>
    </location>
</feature>
<evidence type="ECO:0008006" key="7">
    <source>
        <dbReference type="Google" id="ProtNLM"/>
    </source>
</evidence>
<dbReference type="GO" id="GO:0016791">
    <property type="term" value="F:phosphatase activity"/>
    <property type="evidence" value="ECO:0007669"/>
    <property type="project" value="TreeGrafter"/>
</dbReference>
<feature type="compositionally biased region" description="Low complexity" evidence="4">
    <location>
        <begin position="71"/>
        <end position="94"/>
    </location>
</feature>
<dbReference type="Gene3D" id="1.10.150.240">
    <property type="entry name" value="Putative phosphatase, domain 2"/>
    <property type="match status" value="1"/>
</dbReference>
<dbReference type="PANTHER" id="PTHR46470:SF2">
    <property type="entry name" value="GLYCERALDEHYDE 3-PHOSPHATE PHOSPHATASE"/>
    <property type="match status" value="1"/>
</dbReference>
<protein>
    <recommendedName>
        <fullName evidence="7">Haloacid dehalogenase-like hydrolase</fullName>
    </recommendedName>
</protein>
<feature type="region of interest" description="Disordered" evidence="4">
    <location>
        <begin position="711"/>
        <end position="750"/>
    </location>
</feature>
<feature type="compositionally biased region" description="Basic and acidic residues" evidence="4">
    <location>
        <begin position="786"/>
        <end position="811"/>
    </location>
</feature>
<feature type="compositionally biased region" description="Basic and acidic residues" evidence="4">
    <location>
        <begin position="220"/>
        <end position="232"/>
    </location>
</feature>
<dbReference type="InterPro" id="IPR023214">
    <property type="entry name" value="HAD_sf"/>
</dbReference>
<dbReference type="Gene3D" id="3.40.50.1000">
    <property type="entry name" value="HAD superfamily/HAD-like"/>
    <property type="match status" value="1"/>
</dbReference>
<feature type="compositionally biased region" description="Basic and acidic residues" evidence="4">
    <location>
        <begin position="480"/>
        <end position="489"/>
    </location>
</feature>
<evidence type="ECO:0000313" key="6">
    <source>
        <dbReference type="Proteomes" id="UP001224890"/>
    </source>
</evidence>
<keyword evidence="1" id="KW-0479">Metal-binding</keyword>
<feature type="compositionally biased region" description="Basic and acidic residues" evidence="4">
    <location>
        <begin position="526"/>
        <end position="540"/>
    </location>
</feature>
<dbReference type="InterPro" id="IPR036412">
    <property type="entry name" value="HAD-like_sf"/>
</dbReference>
<feature type="region of interest" description="Disordered" evidence="4">
    <location>
        <begin position="1"/>
        <end position="115"/>
    </location>
</feature>
<feature type="compositionally biased region" description="Basic and acidic residues" evidence="4">
    <location>
        <begin position="450"/>
        <end position="471"/>
    </location>
</feature>
<feature type="compositionally biased region" description="Low complexity" evidence="4">
    <location>
        <begin position="145"/>
        <end position="154"/>
    </location>
</feature>
<feature type="compositionally biased region" description="Low complexity" evidence="4">
    <location>
        <begin position="263"/>
        <end position="294"/>
    </location>
</feature>
<dbReference type="PANTHER" id="PTHR46470">
    <property type="entry name" value="N-ACYLNEURAMINATE-9-PHOSPHATASE"/>
    <property type="match status" value="1"/>
</dbReference>
<keyword evidence="3" id="KW-0460">Magnesium</keyword>
<dbReference type="InterPro" id="IPR051400">
    <property type="entry name" value="HAD-like_hydrolase"/>
</dbReference>
<feature type="compositionally biased region" description="Basic and acidic residues" evidence="4">
    <location>
        <begin position="565"/>
        <end position="578"/>
    </location>
</feature>
<dbReference type="SFLD" id="SFLDG01129">
    <property type="entry name" value="C1.5:_HAD__Beta-PGM__Phosphata"/>
    <property type="match status" value="1"/>
</dbReference>
<feature type="compositionally biased region" description="Basic residues" evidence="4">
    <location>
        <begin position="1052"/>
        <end position="1064"/>
    </location>
</feature>
<feature type="compositionally biased region" description="Polar residues" evidence="4">
    <location>
        <begin position="43"/>
        <end position="52"/>
    </location>
</feature>
<dbReference type="Pfam" id="PF00702">
    <property type="entry name" value="Hydrolase"/>
    <property type="match status" value="1"/>
</dbReference>
<dbReference type="RefSeq" id="XP_060433096.1">
    <property type="nucleotide sequence ID" value="XM_060578209.1"/>
</dbReference>
<dbReference type="GO" id="GO:0046872">
    <property type="term" value="F:metal ion binding"/>
    <property type="evidence" value="ECO:0007669"/>
    <property type="project" value="UniProtKB-KW"/>
</dbReference>
<feature type="compositionally biased region" description="Basic and acidic residues" evidence="4">
    <location>
        <begin position="27"/>
        <end position="42"/>
    </location>
</feature>
<feature type="compositionally biased region" description="Basic and acidic residues" evidence="4">
    <location>
        <begin position="859"/>
        <end position="906"/>
    </location>
</feature>
<proteinExistence type="predicted"/>
<feature type="compositionally biased region" description="Basic and acidic residues" evidence="4">
    <location>
        <begin position="669"/>
        <end position="698"/>
    </location>
</feature>
<evidence type="ECO:0000256" key="2">
    <source>
        <dbReference type="ARBA" id="ARBA00022801"/>
    </source>
</evidence>
<keyword evidence="6" id="KW-1185">Reference proteome</keyword>
<feature type="region of interest" description="Disordered" evidence="4">
    <location>
        <begin position="786"/>
        <end position="1075"/>
    </location>
</feature>
<evidence type="ECO:0000256" key="3">
    <source>
        <dbReference type="ARBA" id="ARBA00022842"/>
    </source>
</evidence>
<reference evidence="5" key="1">
    <citation type="submission" date="2021-06" db="EMBL/GenBank/DDBJ databases">
        <title>Comparative genomics, transcriptomics and evolutionary studies reveal genomic signatures of adaptation to plant cell wall in hemibiotrophic fungi.</title>
        <authorList>
            <consortium name="DOE Joint Genome Institute"/>
            <person name="Baroncelli R."/>
            <person name="Diaz J.F."/>
            <person name="Benocci T."/>
            <person name="Peng M."/>
            <person name="Battaglia E."/>
            <person name="Haridas S."/>
            <person name="Andreopoulos W."/>
            <person name="Labutti K."/>
            <person name="Pangilinan J."/>
            <person name="Floch G.L."/>
            <person name="Makela M.R."/>
            <person name="Henrissat B."/>
            <person name="Grigoriev I.V."/>
            <person name="Crouch J.A."/>
            <person name="De Vries R.P."/>
            <person name="Sukno S.A."/>
            <person name="Thon M.R."/>
        </authorList>
    </citation>
    <scope>NUCLEOTIDE SEQUENCE</scope>
    <source>
        <strain evidence="5">CBS 193.32</strain>
    </source>
</reference>
<dbReference type="SUPFAM" id="SSF56784">
    <property type="entry name" value="HAD-like"/>
    <property type="match status" value="1"/>
</dbReference>
<accession>A0AAJ0AUU9</accession>
<name>A0AAJ0AUU9_9PEZI</name>
<dbReference type="GeneID" id="85462735"/>
<sequence>MEYNRSPSFGLGARANRRASTQLTIDEEGRKPLFSKPSRESLEPQNPSQAAAGSTRFGYSPTNAQASATGRPPSRAAIPRPSSSLSQTPSLNSNHSIEIVSPGSRIPRPKSTIGVFAKGSGFSVAEAWKLADENRVQTLEKTRRATPAAIDASPSPAPRPYTNRQVSDESKSRRSLGKDAVDYSRPRPLSRMSSDSLRDSYVGRYGGSPGSNSLSSSGSFDRRLSQYEREMAESPSASRDQDHFFGKTRVGPKIAETGHTLARRTSNSSLNGSSSVNRRASNSSLNGSSGLSRRTSYGSLSASPRPGAFAKSHVPEGHIKELLEQDEKGIKRSARPKPEDDIAADTPLPSVERLPQEPTPPTSRPASANPEYRSPDKSYAWQLDADFTAGDLQISDSPRIRTGGAGFGEASDRRSSYGSAYAEEQLLGINGNLRRESSLGPSPRAGRSNTRIDEIRQREEKAKEELAESRKALPRARNNTRLEEIREREAEAEEQLAKQPRRSYYPTPDDLPDREEVETQVPPKNTKLDEIRAREAESLSKKAVATSRLEEIREQNSMTRSVSPEARRSGDLARESTPIREAGGESQWPTEDGEHIANTPVTIYRNSPVREGNKSLSESPASRNERASPKPARPLGAHARTDSRDILQRLARAASSSPAPETHAQPATTDEKKRPSIEDLEKERLEKETRERERLEKERFDRDRLEKERLEREKIARDRLEKEQLAKERLEREKLEKERPEREKLEKERLEKVRLEKERLEKERLDKERLDKERLDKERLEKERLEKERLEEEKRETLKLEMERLEKETSKESSLQRTEIQRRRSETTRSAHEVEPKASPPRNRRGTIKVSEPGSTKTRGTDDSKPSSTDELKAPEAGRPKSRVDSAARRRERRQKSTDSAKDNRKSVALSDGDPTDRIEQEMNLFAPADNQSERGSRAPSAEPTTEDEDKDLFAGETPRPKKVDPLSLPTPRVTGAYVETPATLKVERIDENTLPPLTRPDPLSNATFDRPHSRRGSRPSSRAGIFFKASGSGSETSDQKETAGTSTTSSLRRRNRSTSRPRKPLTNSVKPPTVKDDIMELQRIHQIEDSTLDDFEELFNMQKLQDDPSIDIESMLDDIAVKKEEVAAKPNITKSQRNHELEQYDRMSKTLKDGLFNIRTAKQGIERLEGQVSHAEGKHDDATIPEKVSEKQPLAKGSHLRHNLDHARDCPDCVGQTPIKEVSYLHLPVPSLYHRNPFRLTFLGLVLLMVSLWYAAESAMCEAYCRPTTCSSTPCVWSPTDPTWGVAIPVKLDEWATGGLGRQLTNQYSEEASDLWADALDFVTGTDITTIDINTLDFYDKRQLRRRLRKKGLAKRPVVESASDKAKWDAWHATRVASERAQDAREMGYDIGDVDESLGDDEIFSQLKDSLAEKPWFGFDLDDTLHEFRRASSAATAKTLEVISQRHGTSLNDLEEVYAHVLRDKTVSAFSDGKTSFEYRRERFASVLDRFGLPSDDAAFLDSLLDVYERTLNESLQLKDGAESLLKKLKVKGKKVAVITEGPQDAQERTVKELGIGGDIDFLATTNFFGVAKTEGLFGAVLRYLGIGAGDMVFVGDSVVRDMEPALREGILSVHFDEGGVTAWEGGMLKVGRLRDLEDFFGDGDS</sequence>
<evidence type="ECO:0000256" key="4">
    <source>
        <dbReference type="SAM" id="MobiDB-lite"/>
    </source>
</evidence>
<dbReference type="SFLD" id="SFLDS00003">
    <property type="entry name" value="Haloacid_Dehalogenase"/>
    <property type="match status" value="1"/>
</dbReference>
<feature type="compositionally biased region" description="Low complexity" evidence="4">
    <location>
        <begin position="186"/>
        <end position="195"/>
    </location>
</feature>
<gene>
    <name evidence="5" type="ORF">BDP55DRAFT_712529</name>
</gene>
<feature type="region of interest" description="Disordered" evidence="4">
    <location>
        <begin position="138"/>
        <end position="698"/>
    </location>
</feature>
<dbReference type="InterPro" id="IPR023198">
    <property type="entry name" value="PGP-like_dom2"/>
</dbReference>